<protein>
    <submittedName>
        <fullName evidence="2">Exporter of polyketide antibiotics</fullName>
    </submittedName>
</protein>
<feature type="transmembrane region" description="Helical" evidence="1">
    <location>
        <begin position="86"/>
        <end position="105"/>
    </location>
</feature>
<reference evidence="2" key="2">
    <citation type="submission" date="2020-09" db="EMBL/GenBank/DDBJ databases">
        <authorList>
            <person name="Sun Q."/>
            <person name="Sedlacek I."/>
        </authorList>
    </citation>
    <scope>NUCLEOTIDE SEQUENCE</scope>
    <source>
        <strain evidence="2">CCM 7905</strain>
    </source>
</reference>
<keyword evidence="1" id="KW-1133">Transmembrane helix</keyword>
<feature type="transmembrane region" description="Helical" evidence="1">
    <location>
        <begin position="239"/>
        <end position="259"/>
    </location>
</feature>
<reference evidence="2" key="1">
    <citation type="journal article" date="2014" name="Int. J. Syst. Evol. Microbiol.">
        <title>Complete genome sequence of Corynebacterium casei LMG S-19264T (=DSM 44701T), isolated from a smear-ripened cheese.</title>
        <authorList>
            <consortium name="US DOE Joint Genome Institute (JGI-PGF)"/>
            <person name="Walter F."/>
            <person name="Albersmeier A."/>
            <person name="Kalinowski J."/>
            <person name="Ruckert C."/>
        </authorList>
    </citation>
    <scope>NUCLEOTIDE SEQUENCE</scope>
    <source>
        <strain evidence="2">CCM 7905</strain>
    </source>
</reference>
<evidence type="ECO:0000256" key="1">
    <source>
        <dbReference type="SAM" id="Phobius"/>
    </source>
</evidence>
<evidence type="ECO:0000313" key="2">
    <source>
        <dbReference type="EMBL" id="GGF91868.1"/>
    </source>
</evidence>
<evidence type="ECO:0000313" key="3">
    <source>
        <dbReference type="Proteomes" id="UP000654257"/>
    </source>
</evidence>
<feature type="transmembrane region" description="Helical" evidence="1">
    <location>
        <begin position="459"/>
        <end position="480"/>
    </location>
</feature>
<keyword evidence="1" id="KW-0472">Membrane</keyword>
<feature type="transmembrane region" description="Helical" evidence="1">
    <location>
        <begin position="428"/>
        <end position="452"/>
    </location>
</feature>
<accession>A0A917FL83</accession>
<feature type="transmembrane region" description="Helical" evidence="1">
    <location>
        <begin position="191"/>
        <end position="209"/>
    </location>
</feature>
<feature type="transmembrane region" description="Helical" evidence="1">
    <location>
        <begin position="500"/>
        <end position="523"/>
    </location>
</feature>
<feature type="transmembrane region" description="Helical" evidence="1">
    <location>
        <begin position="161"/>
        <end position="184"/>
    </location>
</feature>
<proteinExistence type="predicted"/>
<organism evidence="2 3">
    <name type="scientific">Rhodococcoides trifolii</name>
    <dbReference type="NCBI Taxonomy" id="908250"/>
    <lineage>
        <taxon>Bacteria</taxon>
        <taxon>Bacillati</taxon>
        <taxon>Actinomycetota</taxon>
        <taxon>Actinomycetes</taxon>
        <taxon>Mycobacteriales</taxon>
        <taxon>Nocardiaceae</taxon>
        <taxon>Rhodococcoides</taxon>
    </lineage>
</organism>
<dbReference type="Proteomes" id="UP000654257">
    <property type="component" value="Unassembled WGS sequence"/>
</dbReference>
<dbReference type="EMBL" id="BMCU01000001">
    <property type="protein sequence ID" value="GGF91868.1"/>
    <property type="molecule type" value="Genomic_DNA"/>
</dbReference>
<keyword evidence="3" id="KW-1185">Reference proteome</keyword>
<keyword evidence="1" id="KW-0812">Transmembrane</keyword>
<feature type="transmembrane region" description="Helical" evidence="1">
    <location>
        <begin position="126"/>
        <end position="155"/>
    </location>
</feature>
<name>A0A917FL83_9NOCA</name>
<gene>
    <name evidence="2" type="ORF">GCM10007304_02300</name>
</gene>
<feature type="transmembrane region" description="Helical" evidence="1">
    <location>
        <begin position="22"/>
        <end position="44"/>
    </location>
</feature>
<sequence length="531" mass="54602">MSSYTGTVELVRLGLRADRIRLTVWIVALFLYQVGSTASVRSVYATAEDRQARAQLIASPTASLLAGPGYGLDDYTFGAMFENEQVQYLIVAVVVLTVSLVVRHTRKEEETGRAEVLRATVVGSRAMPAAALILAAVADVLVVIATTAALAISGLAVGPSFVLAVGIGLTAFAFGSLAAVMAQLTEHASTATGWTLVLAATAFALRALGDTRRRGGDAWSWASPFAWAQQTRPFVDMRVWPLGLFLLVIVPACVAAVALSTRRDVGAGVLPVRVGPAHASSMLAGPVGLAWRLQRASVAGWTAALGLAGAAFGGVLGAARDSLSGNTTVTDLLQRAGGSLTDAFSATILSILALAVGAFAVTSSLRAASEETAGRADTVLTTGVSRTRWIWSTLSVTIVASGVMLAVGGLAMGITATASTGDPMTGSVLAGALVFFPAVLVIVGAAALLVGISPDAARLTGVVMTYCAIVGIVGVILRVPQWLLDLSPFQHISRLPGSSVSWAPLIVLVVLAVVTASVGTAALERRDMRSN</sequence>
<comment type="caution">
    <text evidence="2">The sequence shown here is derived from an EMBL/GenBank/DDBJ whole genome shotgun (WGS) entry which is preliminary data.</text>
</comment>
<dbReference type="RefSeq" id="WP_188542879.1">
    <property type="nucleotide sequence ID" value="NZ_BMCU01000001.1"/>
</dbReference>
<dbReference type="AlphaFoldDB" id="A0A917FL83"/>
<feature type="transmembrane region" description="Helical" evidence="1">
    <location>
        <begin position="343"/>
        <end position="368"/>
    </location>
</feature>
<feature type="transmembrane region" description="Helical" evidence="1">
    <location>
        <begin position="389"/>
        <end position="416"/>
    </location>
</feature>
<feature type="transmembrane region" description="Helical" evidence="1">
    <location>
        <begin position="298"/>
        <end position="319"/>
    </location>
</feature>